<comment type="caution">
    <text evidence="2">The sequence shown here is derived from an EMBL/GenBank/DDBJ whole genome shotgun (WGS) entry which is preliminary data.</text>
</comment>
<sequence>MKKKRISISGILIIILSILFVFLLAMGIARLKEEFQGYTTYDEQSFSGDLKYQDYGSILRKTSQNEARGAKSNEILEEYYALARYYEAAVNYRLYTDSRQTEKAAAYKTVMKQKEKEMGQLQSEIPAILDILSIK</sequence>
<keyword evidence="3" id="KW-1185">Reference proteome</keyword>
<dbReference type="STRING" id="180332.GCA_000797495_02133"/>
<protein>
    <submittedName>
        <fullName evidence="2">Uncharacterized protein</fullName>
    </submittedName>
</protein>
<evidence type="ECO:0000256" key="1">
    <source>
        <dbReference type="SAM" id="Phobius"/>
    </source>
</evidence>
<reference evidence="2 3" key="1">
    <citation type="journal article" date="2019" name="Anaerobe">
        <title>Detection of Robinsoniella peoriensis in multiple bone samples of a trauma patient.</title>
        <authorList>
            <person name="Schrottner P."/>
            <person name="Hartwich K."/>
            <person name="Bunk B."/>
            <person name="Schober I."/>
            <person name="Helbig S."/>
            <person name="Rudolph W.W."/>
            <person name="Gunzer F."/>
        </authorList>
    </citation>
    <scope>NUCLEOTIDE SEQUENCE [LARGE SCALE GENOMIC DNA]</scope>
    <source>
        <strain evidence="2 3">DSM 106044</strain>
    </source>
</reference>
<gene>
    <name evidence="2" type="ORF">DSM106044_00866</name>
</gene>
<dbReference type="AlphaFoldDB" id="A0A4U8QND3"/>
<keyword evidence="1" id="KW-0812">Transmembrane</keyword>
<feature type="transmembrane region" description="Helical" evidence="1">
    <location>
        <begin position="6"/>
        <end position="29"/>
    </location>
</feature>
<accession>A0A4U8QND3</accession>
<evidence type="ECO:0000313" key="2">
    <source>
        <dbReference type="EMBL" id="TLD02196.1"/>
    </source>
</evidence>
<evidence type="ECO:0000313" key="3">
    <source>
        <dbReference type="Proteomes" id="UP000306509"/>
    </source>
</evidence>
<dbReference type="RefSeq" id="WP_070041224.1">
    <property type="nucleotide sequence ID" value="NZ_CABMJZ010000057.1"/>
</dbReference>
<dbReference type="EMBL" id="QGQD01000021">
    <property type="protein sequence ID" value="TLD02196.1"/>
    <property type="molecule type" value="Genomic_DNA"/>
</dbReference>
<keyword evidence="1" id="KW-1133">Transmembrane helix</keyword>
<proteinExistence type="predicted"/>
<dbReference type="Proteomes" id="UP000306509">
    <property type="component" value="Unassembled WGS sequence"/>
</dbReference>
<organism evidence="2 3">
    <name type="scientific">Robinsoniella peoriensis</name>
    <dbReference type="NCBI Taxonomy" id="180332"/>
    <lineage>
        <taxon>Bacteria</taxon>
        <taxon>Bacillati</taxon>
        <taxon>Bacillota</taxon>
        <taxon>Clostridia</taxon>
        <taxon>Lachnospirales</taxon>
        <taxon>Lachnospiraceae</taxon>
        <taxon>Robinsoniella</taxon>
    </lineage>
</organism>
<name>A0A4U8QND3_9FIRM</name>
<keyword evidence="1" id="KW-0472">Membrane</keyword>